<name>A0A448X728_9PLAT</name>
<gene>
    <name evidence="1" type="ORF">PXEA_LOCUS23100</name>
</gene>
<keyword evidence="2" id="KW-1185">Reference proteome</keyword>
<evidence type="ECO:0000313" key="2">
    <source>
        <dbReference type="Proteomes" id="UP000784294"/>
    </source>
</evidence>
<comment type="caution">
    <text evidence="1">The sequence shown here is derived from an EMBL/GenBank/DDBJ whole genome shotgun (WGS) entry which is preliminary data.</text>
</comment>
<proteinExistence type="predicted"/>
<organism evidence="1 2">
    <name type="scientific">Protopolystoma xenopodis</name>
    <dbReference type="NCBI Taxonomy" id="117903"/>
    <lineage>
        <taxon>Eukaryota</taxon>
        <taxon>Metazoa</taxon>
        <taxon>Spiralia</taxon>
        <taxon>Lophotrochozoa</taxon>
        <taxon>Platyhelminthes</taxon>
        <taxon>Monogenea</taxon>
        <taxon>Polyopisthocotylea</taxon>
        <taxon>Polystomatidea</taxon>
        <taxon>Polystomatidae</taxon>
        <taxon>Protopolystoma</taxon>
    </lineage>
</organism>
<dbReference type="EMBL" id="CAAALY010105060">
    <property type="protein sequence ID" value="VEL29660.1"/>
    <property type="molecule type" value="Genomic_DNA"/>
</dbReference>
<accession>A0A448X728</accession>
<dbReference type="AlphaFoldDB" id="A0A448X728"/>
<evidence type="ECO:0000313" key="1">
    <source>
        <dbReference type="EMBL" id="VEL29660.1"/>
    </source>
</evidence>
<dbReference type="Proteomes" id="UP000784294">
    <property type="component" value="Unassembled WGS sequence"/>
</dbReference>
<sequence>MLLLICSTPSLLQGLFSFPCSPGFFQLLGLITFIVGIVVRVTGSFGPLDSHLPAVHEGKSDNNFHHSAHPQSLFFI</sequence>
<reference evidence="1" key="1">
    <citation type="submission" date="2018-11" db="EMBL/GenBank/DDBJ databases">
        <authorList>
            <consortium name="Pathogen Informatics"/>
        </authorList>
    </citation>
    <scope>NUCLEOTIDE SEQUENCE</scope>
</reference>
<protein>
    <submittedName>
        <fullName evidence="1">Uncharacterized protein</fullName>
    </submittedName>
</protein>
<dbReference type="OrthoDB" id="5870230at2759"/>